<dbReference type="EMBL" id="JBHUFW010000004">
    <property type="protein sequence ID" value="MFD1862012.1"/>
    <property type="molecule type" value="Genomic_DNA"/>
</dbReference>
<comment type="similarity">
    <text evidence="1">Belongs to the bacterial sugar transferase family.</text>
</comment>
<evidence type="ECO:0000256" key="1">
    <source>
        <dbReference type="ARBA" id="ARBA00006464"/>
    </source>
</evidence>
<dbReference type="InterPro" id="IPR003362">
    <property type="entry name" value="Bact_transf"/>
</dbReference>
<evidence type="ECO:0000313" key="4">
    <source>
        <dbReference type="EMBL" id="MFD1862012.1"/>
    </source>
</evidence>
<dbReference type="PANTHER" id="PTHR30576:SF10">
    <property type="entry name" value="SLL5057 PROTEIN"/>
    <property type="match status" value="1"/>
</dbReference>
<evidence type="ECO:0000256" key="2">
    <source>
        <dbReference type="SAM" id="Phobius"/>
    </source>
</evidence>
<organism evidence="4 5">
    <name type="scientific">Planococcus chinensis</name>
    <dbReference type="NCBI Taxonomy" id="272917"/>
    <lineage>
        <taxon>Bacteria</taxon>
        <taxon>Bacillati</taxon>
        <taxon>Bacillota</taxon>
        <taxon>Bacilli</taxon>
        <taxon>Bacillales</taxon>
        <taxon>Caryophanaceae</taxon>
        <taxon>Planococcus</taxon>
    </lineage>
</organism>
<keyword evidence="2" id="KW-0472">Membrane</keyword>
<protein>
    <submittedName>
        <fullName evidence="4">Sugar transferase</fullName>
    </submittedName>
</protein>
<dbReference type="GO" id="GO:0016740">
    <property type="term" value="F:transferase activity"/>
    <property type="evidence" value="ECO:0007669"/>
    <property type="project" value="UniProtKB-KW"/>
</dbReference>
<evidence type="ECO:0000313" key="5">
    <source>
        <dbReference type="Proteomes" id="UP001597273"/>
    </source>
</evidence>
<keyword evidence="5" id="KW-1185">Reference proteome</keyword>
<dbReference type="Pfam" id="PF02397">
    <property type="entry name" value="Bac_transf"/>
    <property type="match status" value="1"/>
</dbReference>
<reference evidence="5" key="1">
    <citation type="journal article" date="2019" name="Int. J. Syst. Evol. Microbiol.">
        <title>The Global Catalogue of Microorganisms (GCM) 10K type strain sequencing project: providing services to taxonomists for standard genome sequencing and annotation.</title>
        <authorList>
            <consortium name="The Broad Institute Genomics Platform"/>
            <consortium name="The Broad Institute Genome Sequencing Center for Infectious Disease"/>
            <person name="Wu L."/>
            <person name="Ma J."/>
        </authorList>
    </citation>
    <scope>NUCLEOTIDE SEQUENCE [LARGE SCALE GENOMIC DNA]</scope>
    <source>
        <strain evidence="5">CGMCC 1.15475</strain>
    </source>
</reference>
<keyword evidence="2" id="KW-0812">Transmembrane</keyword>
<dbReference type="PANTHER" id="PTHR30576">
    <property type="entry name" value="COLANIC BIOSYNTHESIS UDP-GLUCOSE LIPID CARRIER TRANSFERASE"/>
    <property type="match status" value="1"/>
</dbReference>
<name>A0ABW4QEN0_9BACL</name>
<proteinExistence type="inferred from homology"/>
<feature type="domain" description="Bacterial sugar transferase" evidence="3">
    <location>
        <begin position="37"/>
        <end position="225"/>
    </location>
</feature>
<dbReference type="Proteomes" id="UP001597273">
    <property type="component" value="Unassembled WGS sequence"/>
</dbReference>
<keyword evidence="2" id="KW-1133">Transmembrane helix</keyword>
<feature type="transmembrane region" description="Helical" evidence="2">
    <location>
        <begin position="42"/>
        <end position="63"/>
    </location>
</feature>
<sequence>MAVSNPEQTRDIIINEVHENTYYPKEIKDASSYLIMKRIIDILGAIAGIILLFPLLLLIYIAIKTEDPYHSAFFKQSRVGKNGKEFTMYKFRSMVCNAEEMKLELLKRNEASGPVFKIRLDPRITCVGKFIRKTSMDELPQLVNILKGEMSFVGPRPALPDEVRMYTSFEMQRLNVLPGLTCYWQVSGRSNVRFEEWMEMDIKYINNHSTWIDLKLIFKTFFVLLGSKDAY</sequence>
<accession>A0ABW4QEN0</accession>
<dbReference type="RefSeq" id="WP_204890935.1">
    <property type="nucleotide sequence ID" value="NZ_JBHUFW010000004.1"/>
</dbReference>
<evidence type="ECO:0000259" key="3">
    <source>
        <dbReference type="Pfam" id="PF02397"/>
    </source>
</evidence>
<comment type="caution">
    <text evidence="4">The sequence shown here is derived from an EMBL/GenBank/DDBJ whole genome shotgun (WGS) entry which is preliminary data.</text>
</comment>
<keyword evidence="4" id="KW-0808">Transferase</keyword>
<gene>
    <name evidence="4" type="ORF">ACFSDB_03680</name>
</gene>